<feature type="transmembrane region" description="Helical" evidence="11">
    <location>
        <begin position="2290"/>
        <end position="2312"/>
    </location>
</feature>
<feature type="coiled-coil region" evidence="10">
    <location>
        <begin position="2489"/>
        <end position="2516"/>
    </location>
</feature>
<dbReference type="SUPFAM" id="SSF48097">
    <property type="entry name" value="Regulator of G-protein signaling, RGS"/>
    <property type="match status" value="1"/>
</dbReference>
<feature type="transmembrane region" description="Helical" evidence="11">
    <location>
        <begin position="2184"/>
        <end position="2203"/>
    </location>
</feature>
<dbReference type="InterPro" id="IPR016137">
    <property type="entry name" value="RGS"/>
</dbReference>
<dbReference type="PROSITE" id="PS50132">
    <property type="entry name" value="RGS"/>
    <property type="match status" value="1"/>
</dbReference>
<dbReference type="VEuPathDB" id="AmoebaDB:NF0094010"/>
<dbReference type="OMA" id="NWGGPSC"/>
<dbReference type="PROSITE" id="PS50221">
    <property type="entry name" value="GAIN_B"/>
    <property type="match status" value="1"/>
</dbReference>
<dbReference type="VEuPathDB" id="AmoebaDB:NF0132120"/>
<dbReference type="Pfam" id="PF00615">
    <property type="entry name" value="RGS"/>
    <property type="match status" value="1"/>
</dbReference>
<comment type="caution">
    <text evidence="9">Lacks conserved residue(s) required for the propagation of feature annotation.</text>
</comment>
<dbReference type="InterPro" id="IPR057244">
    <property type="entry name" value="GAIN_B"/>
</dbReference>
<name>A0A6A5CHM1_NAEFO</name>
<evidence type="ECO:0000256" key="4">
    <source>
        <dbReference type="ARBA" id="ARBA00022692"/>
    </source>
</evidence>
<evidence type="ECO:0000256" key="5">
    <source>
        <dbReference type="ARBA" id="ARBA00022737"/>
    </source>
</evidence>
<evidence type="ECO:0000256" key="2">
    <source>
        <dbReference type="ARBA" id="ARBA00022475"/>
    </source>
</evidence>
<evidence type="ECO:0000259" key="12">
    <source>
        <dbReference type="PROSITE" id="PS50026"/>
    </source>
</evidence>
<dbReference type="OrthoDB" id="6130531at2759"/>
<dbReference type="SMART" id="SM00315">
    <property type="entry name" value="RGS"/>
    <property type="match status" value="1"/>
</dbReference>
<feature type="domain" description="EGF-like" evidence="12">
    <location>
        <begin position="996"/>
        <end position="1028"/>
    </location>
</feature>
<evidence type="ECO:0000259" key="13">
    <source>
        <dbReference type="PROSITE" id="PS50132"/>
    </source>
</evidence>
<feature type="transmembrane region" description="Helical" evidence="11">
    <location>
        <begin position="51"/>
        <end position="75"/>
    </location>
</feature>
<evidence type="ECO:0000259" key="15">
    <source>
        <dbReference type="PROSITE" id="PS50927"/>
    </source>
</evidence>
<dbReference type="SMART" id="SM00181">
    <property type="entry name" value="EGF"/>
    <property type="match status" value="25"/>
</dbReference>
<gene>
    <name evidence="16" type="ORF">FDP41_000688</name>
</gene>
<dbReference type="Pfam" id="PF07974">
    <property type="entry name" value="EGF_2"/>
    <property type="match status" value="1"/>
</dbReference>
<dbReference type="InterPro" id="IPR000742">
    <property type="entry name" value="EGF"/>
</dbReference>
<organism evidence="16 17">
    <name type="scientific">Naegleria fowleri</name>
    <name type="common">Brain eating amoeba</name>
    <dbReference type="NCBI Taxonomy" id="5763"/>
    <lineage>
        <taxon>Eukaryota</taxon>
        <taxon>Discoba</taxon>
        <taxon>Heterolobosea</taxon>
        <taxon>Tetramitia</taxon>
        <taxon>Eutetramitia</taxon>
        <taxon>Vahlkampfiidae</taxon>
        <taxon>Naegleria</taxon>
    </lineage>
</organism>
<evidence type="ECO:0000256" key="7">
    <source>
        <dbReference type="ARBA" id="ARBA00023136"/>
    </source>
</evidence>
<evidence type="ECO:0000313" key="17">
    <source>
        <dbReference type="Proteomes" id="UP000444721"/>
    </source>
</evidence>
<dbReference type="VEuPathDB" id="AmoebaDB:NF0093990"/>
<feature type="transmembrane region" description="Helical" evidence="11">
    <location>
        <begin position="112"/>
        <end position="128"/>
    </location>
</feature>
<dbReference type="PANTHER" id="PTHR11219:SF69">
    <property type="entry name" value="TENEURIN-A"/>
    <property type="match status" value="1"/>
</dbReference>
<feature type="transmembrane region" description="Helical" evidence="11">
    <location>
        <begin position="12"/>
        <end position="31"/>
    </location>
</feature>
<dbReference type="GO" id="GO:0005886">
    <property type="term" value="C:plasma membrane"/>
    <property type="evidence" value="ECO:0007669"/>
    <property type="project" value="UniProtKB-SubCell"/>
</dbReference>
<evidence type="ECO:0000256" key="6">
    <source>
        <dbReference type="ARBA" id="ARBA00022989"/>
    </source>
</evidence>
<feature type="domain" description="Bulb-type lectin" evidence="15">
    <location>
        <begin position="303"/>
        <end position="415"/>
    </location>
</feature>
<feature type="disulfide bond" evidence="9">
    <location>
        <begin position="938"/>
        <end position="947"/>
    </location>
</feature>
<dbReference type="VEuPathDB" id="AmoebaDB:NF0094000"/>
<keyword evidence="8 9" id="KW-1015">Disulfide bond</keyword>
<feature type="transmembrane region" description="Helical" evidence="11">
    <location>
        <begin position="2229"/>
        <end position="2251"/>
    </location>
</feature>
<dbReference type="Gene3D" id="2.90.10.10">
    <property type="entry name" value="Bulb-type lectin domain"/>
    <property type="match status" value="1"/>
</dbReference>
<evidence type="ECO:0000256" key="11">
    <source>
        <dbReference type="SAM" id="Phobius"/>
    </source>
</evidence>
<feature type="transmembrane region" description="Helical" evidence="11">
    <location>
        <begin position="2462"/>
        <end position="2487"/>
    </location>
</feature>
<dbReference type="Proteomes" id="UP000444721">
    <property type="component" value="Unassembled WGS sequence"/>
</dbReference>
<dbReference type="VEuPathDB" id="AmoebaDB:FDP41_000688"/>
<feature type="transmembrane region" description="Helical" evidence="11">
    <location>
        <begin position="2147"/>
        <end position="2172"/>
    </location>
</feature>
<comment type="subcellular location">
    <subcellularLocation>
        <location evidence="1">Cell membrane</location>
    </subcellularLocation>
</comment>
<dbReference type="VEuPathDB" id="AmoebaDB:NF0108840"/>
<feature type="disulfide bond" evidence="9">
    <location>
        <begin position="1335"/>
        <end position="1344"/>
    </location>
</feature>
<dbReference type="PANTHER" id="PTHR11219">
    <property type="entry name" value="TENEURIN AND N-ACETYLGLUCOSAMINE-1-PHOSPHODIESTER ALPHA-N-ACETYLGLUCOSAMINIDASE"/>
    <property type="match status" value="1"/>
</dbReference>
<dbReference type="InterPro" id="IPR001480">
    <property type="entry name" value="Bulb-type_lectin_dom"/>
</dbReference>
<dbReference type="Gene3D" id="1.10.167.10">
    <property type="entry name" value="Regulator of G-protein Signalling 4, domain 2"/>
    <property type="match status" value="1"/>
</dbReference>
<keyword evidence="6 11" id="KW-1133">Transmembrane helix</keyword>
<dbReference type="InterPro" id="IPR051216">
    <property type="entry name" value="Teneurin"/>
</dbReference>
<dbReference type="PROSITE" id="PS01186">
    <property type="entry name" value="EGF_2"/>
    <property type="match status" value="8"/>
</dbReference>
<feature type="domain" description="RGS" evidence="13">
    <location>
        <begin position="2517"/>
        <end position="2581"/>
    </location>
</feature>
<dbReference type="VEuPathDB" id="AmoebaDB:NfTy_031240"/>
<dbReference type="InterPro" id="IPR044926">
    <property type="entry name" value="RGS_subdomain_2"/>
</dbReference>
<feature type="domain" description="EGF-like" evidence="12">
    <location>
        <begin position="756"/>
        <end position="788"/>
    </location>
</feature>
<feature type="disulfide bond" evidence="9">
    <location>
        <begin position="778"/>
        <end position="787"/>
    </location>
</feature>
<accession>A0A6A5CHM1</accession>
<feature type="domain" description="GAIN-B" evidence="14">
    <location>
        <begin position="1966"/>
        <end position="2137"/>
    </location>
</feature>
<feature type="transmembrane region" description="Helical" evidence="11">
    <location>
        <begin position="167"/>
        <end position="194"/>
    </location>
</feature>
<feature type="disulfide bond" evidence="9">
    <location>
        <begin position="500"/>
        <end position="509"/>
    </location>
</feature>
<dbReference type="PROSITE" id="PS50026">
    <property type="entry name" value="EGF_3"/>
    <property type="match status" value="8"/>
</dbReference>
<feature type="disulfide bond" evidence="9">
    <location>
        <begin position="1098"/>
        <end position="1107"/>
    </location>
</feature>
<dbReference type="InterPro" id="IPR036305">
    <property type="entry name" value="RGS_sf"/>
</dbReference>
<dbReference type="SUPFAM" id="SSF51110">
    <property type="entry name" value="alpha-D-mannose-specific plant lectins"/>
    <property type="match status" value="1"/>
</dbReference>
<evidence type="ECO:0000313" key="16">
    <source>
        <dbReference type="EMBL" id="KAF0984789.1"/>
    </source>
</evidence>
<feature type="domain" description="EGF-like" evidence="12">
    <location>
        <begin position="956"/>
        <end position="988"/>
    </location>
</feature>
<dbReference type="EMBL" id="VFQX01000002">
    <property type="protein sequence ID" value="KAF0984789.1"/>
    <property type="molecule type" value="Genomic_DNA"/>
</dbReference>
<dbReference type="RefSeq" id="XP_044569502.1">
    <property type="nucleotide sequence ID" value="XM_044710562.1"/>
</dbReference>
<proteinExistence type="predicted"/>
<feature type="transmembrane region" description="Helical" evidence="11">
    <location>
        <begin position="2421"/>
        <end position="2442"/>
    </location>
</feature>
<evidence type="ECO:0000256" key="1">
    <source>
        <dbReference type="ARBA" id="ARBA00004236"/>
    </source>
</evidence>
<feature type="domain" description="EGF-like" evidence="12">
    <location>
        <begin position="1312"/>
        <end position="1345"/>
    </location>
</feature>
<reference evidence="16 17" key="1">
    <citation type="journal article" date="2019" name="Sci. Rep.">
        <title>Nanopore sequencing improves the draft genome of the human pathogenic amoeba Naegleria fowleri.</title>
        <authorList>
            <person name="Liechti N."/>
            <person name="Schurch N."/>
            <person name="Bruggmann R."/>
            <person name="Wittwer M."/>
        </authorList>
    </citation>
    <scope>NUCLEOTIDE SEQUENCE [LARGE SCALE GENOMIC DNA]</scope>
    <source>
        <strain evidence="16 17">ATCC 30894</strain>
    </source>
</reference>
<feature type="disulfide bond" evidence="9">
    <location>
        <begin position="619"/>
        <end position="628"/>
    </location>
</feature>
<keyword evidence="4 11" id="KW-0812">Transmembrane</keyword>
<sequence>MKRSKIYLAVRIFLIIAGLVMFGIGVTNFVLEVTQESYSITRDGPLAFVITQHLTAGALTVTGLLCFFFSVLTLVQDKQNVTSDHRITKLINATTTDPTELHSLQHQRKKQRIYNFYCSLHLCFWIGLTSFLLISLAICSLVLVVQIGAGNTASVKPHANKESLLQVCAAALGISIGLCLLGCIPMYLVGAYLINIYRDKSSSPGTDVKVSSHDLGSTSTTANYVLINARDNDDEDEYDDDDALLLTHNNNEIALKPNSIFVLAVNTCFGIVSTDVNNVCGGHGICQSTDSCYCLDICSKNSLRNNAGAVSLAQSNDLISTNGRFKASMQVDGNFVIYDLQSNQAIWSTGTNGQGSQPYSLVLDSSGGLRVYGNGAVISTLVQSCSALPATLVQQNDGHLVLYGSGKEVCWSAGTYYAISNTYVWTGGSDCSVTTCYGIASNSGSVCSGHGSCTYLDTCSCNSGYGGSKCDTYYCNGIIYNSGSVCSGHGSCNSPNTCSCQSGYSGSNCETYYCNGILYNSTSVCNSRGTCSASETCVCNANYGGTYCQIPKCFGILQTATGTVCSGHGTCNDVDTCACNTNWGGPSCSFPMCFGILQNETNSVCHGHGSCNDVDTCACVAGWGGSQCSMPTCNNILQNQTGLVCGGHGTCDGPDTCHCNSNFTGPFCQYPFCYGIPSNASTAVCSGHGVCTGVDTCVCNSNWAGSDCSMPKCFGVLQNSTTVCSGHGTCNDANVCACNSNWDGPDCSMPKCFGILQNMTSSVCSGHGSCNDVDTCLCNPNWSGSNCSIPMCFGILQNQTSEVCNGRGSCNGVDTCVCNSNWGGSNCSIPKCFGILQNMTGSVCSGHGSCQNVDTCVCDLNWGGPSCSLPTCFGILQNETSSVCNGHGSCNAVDTCVCNLNYGGPSCALPKCFGVLQNMTSTVCSGHGSCIDVNTCSCLTGWVGLNCSMPTCFGILQNSTSTVCSGHGSCVNLDTCSCMAGWGGPSCALPKCFGILQNETNSVCHGHGSCNDVDTCACVAGWGGSQCSMPTCNNILQNQTGIVCGGHGTCDAPNVCRCNPGWSGDFCFMPSCFGILQNITSSICSGHGICTNVDTCLCHTNWTGLNCSIPTCFGFLQNSTNVCSGHGSCTNVDTCVCDSNWGGPSCALPKCFGILQNVTSSVCSGHGSCNAVDTCVCDLNWGGPSCSLPKCFGILQNQTGIVCNGQGTCDTADVCRCNSNFSGEWCQYPKCYNTASNETATVCSGHGACMSPNNCSCLPTWIGADCSVTTCFNELSNTSNVCSGKGSCTSFDHCNCNSNYFGNKCELTTCYGITSNNSLVCSNNGQCSSFNNCTCSSGYDGSMCENYRCYGIPFNSTNTCSGKGICVSPNKCVCNPGFSNFDCSVVECFNKFSNTSDVCSGKGNCSDYNNCTCQSGFVSMDCSVNINPYVISLSSTSMQIDTSSNMTSVEVQMNIPTDVNPLMTSFYWYCLNCQGISNSSVFMLGSNQQKLTIAIRELKAPGSYLFHANATTLNPFPFPTRISNTEVFNLTLLVPYVPNLSVPSLGVFGLPSAFVSTRNGGSGQTISAVISNIVLNQTNIEKFLGCKANCTTSLTYSWQLTSTSSSSLEASSTGSISAFTGGNNLMILQPPIIVSATLRNLVSNSKIGFALALFNNQMLNISSRVDIPVLPPVAPPTNSSLPVTNNTNAVISSLVQVVPAEGVALTDTFTINITAWKAPRELLPLRYAVGFYDKTKGKDVRFTDFSLNLTITVYLPFIQNKARRRNVHAALSQVDLVVYVMDALGNVDSQSSNVTVTVAPFNGTSTELLQRINQLSGTSLMVASFDQSYTALSSTSGGNSSAVIYELVKNIVIDPKNPSVALSSFESLTSNSDSINDNIVSAVTTKLSSFVDGVKNTYSDEKKLYGFVKSKLSDQDVTSTISVSSNLLSSGVSSDKTRNVTENISSMVLLGEVAKVIDQSSSAYLPTVSYSTSLINITISSFKLNSGISINQTLSSGSNSVELSISQILTQYNAFSKECGVSMIEYAKNTNYDNYTSNNVITSVVNDFKFIQEQTPLILNNLNQPIILTFKLDSSSLQGKNISNSTFTCRYWDEEGRRWSNNGCFLHRVDIPSKTIECACYHTTMFTTFLEQKTTVNMLEVKDQVAALYFSQIVFGCIYTAIAIFLLVSLIVLRKEQPVTSRLLTPYVGLIALITESILIYIIQRGVLVNQLLGASTQMWETGDTAANVIANIVTIFVNTLNLSAILCYVLQVFRFQLMKFLYQQMSNSRGNEKNSERILKALKYSTSAALFYTIIAIFAAFNVCYWTLWVILVRTGAISSPTYSYIVSISYLVCILTFSIVICTVAIFDWILSSKKEVEVKNSRRRPTNNFSQVNSIALASDSGENLKDPKKKNLITLPTTVMNWFISLDQPLYFRMEMVIYMVCFIFQILNLIIGSSSLSFRFDSNESYKKALTLDGVSFIFEVFYVVSYLFVFGGFALIVALIYKFKRSKKKQEQLQKRKEEQKKNQEELINKEMHVLLEHEEGYKLFEAFCQKEFSLENLYLYSDLKANPEITQGQQLGGIVKFMSFLYNTYVKTGATHEVNIPSKCRNSFLYLYKNVLESRDQLISTDLKQSADNYEGDIELVDKDIKFATKNNPIPRQEIDAETVSNCFEFLLRQVMLNIGDTFSRFVFTPEYKSFQKSLEMQQTIMDKVGVVYGI</sequence>
<evidence type="ECO:0000259" key="14">
    <source>
        <dbReference type="PROSITE" id="PS50221"/>
    </source>
</evidence>
<dbReference type="Pfam" id="PF25024">
    <property type="entry name" value="EGF_TEN"/>
    <property type="match status" value="2"/>
</dbReference>
<feature type="domain" description="EGF-like" evidence="12">
    <location>
        <begin position="1076"/>
        <end position="1108"/>
    </location>
</feature>
<dbReference type="Gene3D" id="2.60.120.260">
    <property type="entry name" value="Galactose-binding domain-like"/>
    <property type="match status" value="2"/>
</dbReference>
<feature type="domain" description="EGF-like" evidence="12">
    <location>
        <begin position="471"/>
        <end position="510"/>
    </location>
</feature>
<dbReference type="PROSITE" id="PS50927">
    <property type="entry name" value="BULB_LECTIN"/>
    <property type="match status" value="1"/>
</dbReference>
<evidence type="ECO:0000256" key="10">
    <source>
        <dbReference type="SAM" id="Coils"/>
    </source>
</evidence>
<keyword evidence="3 9" id="KW-0245">EGF-like domain</keyword>
<dbReference type="InterPro" id="IPR036426">
    <property type="entry name" value="Bulb-type_lectin_dom_sf"/>
</dbReference>
<comment type="caution">
    <text evidence="16">The sequence shown here is derived from an EMBL/GenBank/DDBJ whole genome shotgun (WGS) entry which is preliminary data.</text>
</comment>
<feature type="domain" description="EGF-like" evidence="12">
    <location>
        <begin position="597"/>
        <end position="629"/>
    </location>
</feature>
<keyword evidence="17" id="KW-1185">Reference proteome</keyword>
<keyword evidence="5" id="KW-0677">Repeat</keyword>
<dbReference type="VEuPathDB" id="AmoebaDB:NfTy_031250"/>
<feature type="domain" description="EGF-like" evidence="12">
    <location>
        <begin position="916"/>
        <end position="948"/>
    </location>
</feature>
<feature type="transmembrane region" description="Helical" evidence="11">
    <location>
        <begin position="2324"/>
        <end position="2353"/>
    </location>
</feature>
<keyword evidence="10" id="KW-0175">Coiled coil</keyword>
<dbReference type="Gene3D" id="2.10.25.10">
    <property type="entry name" value="Laminin"/>
    <property type="match status" value="14"/>
</dbReference>
<keyword evidence="2" id="KW-1003">Cell membrane</keyword>
<keyword evidence="7 11" id="KW-0472">Membrane</keyword>
<dbReference type="InterPro" id="IPR013111">
    <property type="entry name" value="EGF_extracell"/>
</dbReference>
<evidence type="ECO:0000256" key="9">
    <source>
        <dbReference type="PROSITE-ProRule" id="PRU00076"/>
    </source>
</evidence>
<dbReference type="GeneID" id="68107906"/>
<evidence type="ECO:0000256" key="3">
    <source>
        <dbReference type="ARBA" id="ARBA00022536"/>
    </source>
</evidence>
<evidence type="ECO:0000256" key="8">
    <source>
        <dbReference type="ARBA" id="ARBA00023157"/>
    </source>
</evidence>
<dbReference type="PROSITE" id="PS00022">
    <property type="entry name" value="EGF_1"/>
    <property type="match status" value="21"/>
</dbReference>
<feature type="disulfide bond" evidence="9">
    <location>
        <begin position="978"/>
        <end position="987"/>
    </location>
</feature>
<feature type="disulfide bond" evidence="9">
    <location>
        <begin position="1018"/>
        <end position="1027"/>
    </location>
</feature>
<protein>
    <submittedName>
        <fullName evidence="16">Uncharacterized protein</fullName>
    </submittedName>
</protein>
<dbReference type="SMART" id="SM00108">
    <property type="entry name" value="B_lectin"/>
    <property type="match status" value="1"/>
</dbReference>
<feature type="transmembrane region" description="Helical" evidence="11">
    <location>
        <begin position="134"/>
        <end position="155"/>
    </location>
</feature>
<dbReference type="VEuPathDB" id="AmoebaDB:NfTy_062920"/>